<keyword evidence="11 14" id="KW-0472">Membrane</keyword>
<dbReference type="InterPro" id="IPR036942">
    <property type="entry name" value="Beta-barrel_TonB_sf"/>
</dbReference>
<keyword evidence="6 14" id="KW-0812">Transmembrane</keyword>
<dbReference type="EMBL" id="JBHLXP010000001">
    <property type="protein sequence ID" value="MFC0046774.1"/>
    <property type="molecule type" value="Genomic_DNA"/>
</dbReference>
<reference evidence="20 21" key="1">
    <citation type="submission" date="2024-09" db="EMBL/GenBank/DDBJ databases">
        <authorList>
            <person name="Sun Q."/>
            <person name="Mori K."/>
        </authorList>
    </citation>
    <scope>NUCLEOTIDE SEQUENCE [LARGE SCALE GENOMIC DNA]</scope>
    <source>
        <strain evidence="20 21">KCTC 23315</strain>
    </source>
</reference>
<evidence type="ECO:0000313" key="21">
    <source>
        <dbReference type="Proteomes" id="UP001589813"/>
    </source>
</evidence>
<feature type="chain" id="PRO_5045926191" evidence="17">
    <location>
        <begin position="32"/>
        <end position="709"/>
    </location>
</feature>
<feature type="signal peptide" evidence="17">
    <location>
        <begin position="1"/>
        <end position="31"/>
    </location>
</feature>
<dbReference type="PANTHER" id="PTHR32552:SF68">
    <property type="entry name" value="FERRICHROME OUTER MEMBRANE TRANSPORTER_PHAGE RECEPTOR"/>
    <property type="match status" value="1"/>
</dbReference>
<comment type="caution">
    <text evidence="20">The sequence shown here is derived from an EMBL/GenBank/DDBJ whole genome shotgun (WGS) entry which is preliminary data.</text>
</comment>
<evidence type="ECO:0000256" key="11">
    <source>
        <dbReference type="ARBA" id="ARBA00023136"/>
    </source>
</evidence>
<dbReference type="Gene3D" id="2.170.130.10">
    <property type="entry name" value="TonB-dependent receptor, plug domain"/>
    <property type="match status" value="1"/>
</dbReference>
<keyword evidence="10 16" id="KW-0798">TonB box</keyword>
<evidence type="ECO:0000256" key="2">
    <source>
        <dbReference type="ARBA" id="ARBA00009810"/>
    </source>
</evidence>
<evidence type="ECO:0000256" key="3">
    <source>
        <dbReference type="ARBA" id="ARBA00022448"/>
    </source>
</evidence>
<evidence type="ECO:0000256" key="7">
    <source>
        <dbReference type="ARBA" id="ARBA00022729"/>
    </source>
</evidence>
<evidence type="ECO:0000256" key="4">
    <source>
        <dbReference type="ARBA" id="ARBA00022452"/>
    </source>
</evidence>
<evidence type="ECO:0000256" key="14">
    <source>
        <dbReference type="PROSITE-ProRule" id="PRU01360"/>
    </source>
</evidence>
<dbReference type="RefSeq" id="WP_377239354.1">
    <property type="nucleotide sequence ID" value="NZ_JBHLXP010000001.1"/>
</dbReference>
<name>A0ABV6B7C1_9GAMM</name>
<gene>
    <name evidence="20" type="ORF">ACFFJP_00560</name>
</gene>
<comment type="subcellular location">
    <subcellularLocation>
        <location evidence="1 14">Cell outer membrane</location>
        <topology evidence="1 14">Multi-pass membrane protein</topology>
    </subcellularLocation>
</comment>
<feature type="domain" description="TonB-dependent receptor plug" evidence="19">
    <location>
        <begin position="69"/>
        <end position="164"/>
    </location>
</feature>
<evidence type="ECO:0000256" key="1">
    <source>
        <dbReference type="ARBA" id="ARBA00004571"/>
    </source>
</evidence>
<dbReference type="Gene3D" id="2.40.170.20">
    <property type="entry name" value="TonB-dependent receptor, beta-barrel domain"/>
    <property type="match status" value="1"/>
</dbReference>
<organism evidence="20 21">
    <name type="scientific">Rheinheimera tilapiae</name>
    <dbReference type="NCBI Taxonomy" id="875043"/>
    <lineage>
        <taxon>Bacteria</taxon>
        <taxon>Pseudomonadati</taxon>
        <taxon>Pseudomonadota</taxon>
        <taxon>Gammaproteobacteria</taxon>
        <taxon>Chromatiales</taxon>
        <taxon>Chromatiaceae</taxon>
        <taxon>Rheinheimera</taxon>
    </lineage>
</organism>
<keyword evidence="7 17" id="KW-0732">Signal</keyword>
<evidence type="ECO:0000256" key="17">
    <source>
        <dbReference type="SAM" id="SignalP"/>
    </source>
</evidence>
<sequence>MSALFSMSLSPVSQAIRVALIAAALPCSAFAADILDDESKKIEHIEVKGEAQSYKVEAISTATKTNTPLRDIPQAITVLTEEQIDDQAMQNMADVVRYVPGVQMAQGEGHRDAPIFRGNTSTADFYINGMRDDVQYLRDLYNVQRIEVLKGPSGMIFGRGSAGGLINRVTKQANWSDTGGIDASIGSWQQARVSGDYNYAVNDELAVRLTGMYEDSEGYRDFYRLERSAVNPTLTYRLADRTTLALSYEHFDDERITDRGIPFDPATNKPLQINRATFIGNPDLSDSTATVDAVSATLSHEFLSGALLVNQTRYADYDKFYGNVFPGAYTPANGRVAVSAYTSGTDRKNLMNQTDLTFEAKAGSVTHKMLVGAELNQQDTDNVRLTGYFTDVSATATAAFVTLANPVYRGNIVFRASATDADNTSDAKAKAVYVQDQIEITPQWQAVLGLRYDDYQVELENHRNGSVIESEDDLLSPRAGLIYKPVEDVSIYLNYSKAYVPRAGEQMASLTISNAALDPESFINHEFGVKWDISDSLSVATALYQLDRTNVAVTDPVNPTLSILVDGQQVNGVEFEVNGQLSAHWDFVAGYAFQDSEILAPAAQKGKQLSQVPEHSFSLWNRYQINEQWGAGLGVVSQSSAFVAVDNLVTLPGFTRVDAAVFYTPMPELRLQLNLENLTDKTYYASAHSNNNITPASPRAARLGVSYKF</sequence>
<feature type="domain" description="TonB-dependent receptor-like beta-barrel" evidence="18">
    <location>
        <begin position="236"/>
        <end position="678"/>
    </location>
</feature>
<accession>A0ABV6B7C1</accession>
<dbReference type="Pfam" id="PF07715">
    <property type="entry name" value="Plug"/>
    <property type="match status" value="1"/>
</dbReference>
<keyword evidence="4 14" id="KW-1134">Transmembrane beta strand</keyword>
<dbReference type="InterPro" id="IPR039426">
    <property type="entry name" value="TonB-dep_rcpt-like"/>
</dbReference>
<evidence type="ECO:0000256" key="8">
    <source>
        <dbReference type="ARBA" id="ARBA00023004"/>
    </source>
</evidence>
<evidence type="ECO:0000259" key="19">
    <source>
        <dbReference type="Pfam" id="PF07715"/>
    </source>
</evidence>
<dbReference type="Pfam" id="PF00593">
    <property type="entry name" value="TonB_dep_Rec_b-barrel"/>
    <property type="match status" value="1"/>
</dbReference>
<dbReference type="PROSITE" id="PS01156">
    <property type="entry name" value="TONB_DEPENDENT_REC_2"/>
    <property type="match status" value="1"/>
</dbReference>
<dbReference type="InterPro" id="IPR012910">
    <property type="entry name" value="Plug_dom"/>
</dbReference>
<keyword evidence="5" id="KW-0410">Iron transport</keyword>
<keyword evidence="13 14" id="KW-0998">Cell outer membrane</keyword>
<evidence type="ECO:0000256" key="13">
    <source>
        <dbReference type="ARBA" id="ARBA00023237"/>
    </source>
</evidence>
<feature type="short sequence motif" description="TonB C-terminal box" evidence="15">
    <location>
        <begin position="692"/>
        <end position="709"/>
    </location>
</feature>
<evidence type="ECO:0000256" key="10">
    <source>
        <dbReference type="ARBA" id="ARBA00023077"/>
    </source>
</evidence>
<evidence type="ECO:0000256" key="9">
    <source>
        <dbReference type="ARBA" id="ARBA00023065"/>
    </source>
</evidence>
<dbReference type="Proteomes" id="UP001589813">
    <property type="component" value="Unassembled WGS sequence"/>
</dbReference>
<dbReference type="InterPro" id="IPR010917">
    <property type="entry name" value="TonB_rcpt_CS"/>
</dbReference>
<evidence type="ECO:0000256" key="15">
    <source>
        <dbReference type="PROSITE-ProRule" id="PRU10144"/>
    </source>
</evidence>
<evidence type="ECO:0000313" key="20">
    <source>
        <dbReference type="EMBL" id="MFC0046774.1"/>
    </source>
</evidence>
<dbReference type="CDD" id="cd01347">
    <property type="entry name" value="ligand_gated_channel"/>
    <property type="match status" value="1"/>
</dbReference>
<evidence type="ECO:0000256" key="16">
    <source>
        <dbReference type="RuleBase" id="RU003357"/>
    </source>
</evidence>
<dbReference type="InterPro" id="IPR010105">
    <property type="entry name" value="TonB_sidphr_rcpt"/>
</dbReference>
<keyword evidence="21" id="KW-1185">Reference proteome</keyword>
<dbReference type="InterPro" id="IPR000531">
    <property type="entry name" value="Beta-barrel_TonB"/>
</dbReference>
<proteinExistence type="inferred from homology"/>
<dbReference type="PANTHER" id="PTHR32552">
    <property type="entry name" value="FERRICHROME IRON RECEPTOR-RELATED"/>
    <property type="match status" value="1"/>
</dbReference>
<evidence type="ECO:0000259" key="18">
    <source>
        <dbReference type="Pfam" id="PF00593"/>
    </source>
</evidence>
<keyword evidence="12 20" id="KW-0675">Receptor</keyword>
<dbReference type="SUPFAM" id="SSF56935">
    <property type="entry name" value="Porins"/>
    <property type="match status" value="1"/>
</dbReference>
<keyword evidence="3 14" id="KW-0813">Transport</keyword>
<dbReference type="NCBIfam" id="TIGR01783">
    <property type="entry name" value="TonB-siderophor"/>
    <property type="match status" value="1"/>
</dbReference>
<keyword evidence="8" id="KW-0408">Iron</keyword>
<evidence type="ECO:0000256" key="5">
    <source>
        <dbReference type="ARBA" id="ARBA00022496"/>
    </source>
</evidence>
<dbReference type="InterPro" id="IPR037066">
    <property type="entry name" value="Plug_dom_sf"/>
</dbReference>
<protein>
    <submittedName>
        <fullName evidence="20">TonB-dependent receptor</fullName>
    </submittedName>
</protein>
<comment type="similarity">
    <text evidence="2 14 16">Belongs to the TonB-dependent receptor family.</text>
</comment>
<dbReference type="PROSITE" id="PS52016">
    <property type="entry name" value="TONB_DEPENDENT_REC_3"/>
    <property type="match status" value="1"/>
</dbReference>
<evidence type="ECO:0000256" key="12">
    <source>
        <dbReference type="ARBA" id="ARBA00023170"/>
    </source>
</evidence>
<keyword evidence="9" id="KW-0406">Ion transport</keyword>
<evidence type="ECO:0000256" key="6">
    <source>
        <dbReference type="ARBA" id="ARBA00022692"/>
    </source>
</evidence>